<dbReference type="InterPro" id="IPR037923">
    <property type="entry name" value="HTH-like"/>
</dbReference>
<dbReference type="SUPFAM" id="SSF51215">
    <property type="entry name" value="Regulatory protein AraC"/>
    <property type="match status" value="1"/>
</dbReference>
<dbReference type="CDD" id="cd02208">
    <property type="entry name" value="cupin_RmlC-like"/>
    <property type="match status" value="1"/>
</dbReference>
<dbReference type="PRINTS" id="PR00032">
    <property type="entry name" value="HTHARAC"/>
</dbReference>
<gene>
    <name evidence="6" type="ORF">SAMN04487865_100536</name>
</gene>
<dbReference type="GO" id="GO:0043565">
    <property type="term" value="F:sequence-specific DNA binding"/>
    <property type="evidence" value="ECO:0007669"/>
    <property type="project" value="InterPro"/>
</dbReference>
<evidence type="ECO:0000256" key="1">
    <source>
        <dbReference type="ARBA" id="ARBA00023015"/>
    </source>
</evidence>
<proteinExistence type="predicted"/>
<keyword evidence="3" id="KW-0010">Activator</keyword>
<evidence type="ECO:0000313" key="7">
    <source>
        <dbReference type="Proteomes" id="UP000243374"/>
    </source>
</evidence>
<dbReference type="RefSeq" id="WP_074839067.1">
    <property type="nucleotide sequence ID" value="NZ_CP047056.1"/>
</dbReference>
<dbReference type="PROSITE" id="PS01124">
    <property type="entry name" value="HTH_ARAC_FAMILY_2"/>
    <property type="match status" value="1"/>
</dbReference>
<dbReference type="InterPro" id="IPR003313">
    <property type="entry name" value="AraC-bd"/>
</dbReference>
<evidence type="ECO:0000256" key="3">
    <source>
        <dbReference type="ARBA" id="ARBA00023159"/>
    </source>
</evidence>
<dbReference type="SMART" id="SM00342">
    <property type="entry name" value="HTH_ARAC"/>
    <property type="match status" value="1"/>
</dbReference>
<dbReference type="InterPro" id="IPR014710">
    <property type="entry name" value="RmlC-like_jellyroll"/>
</dbReference>
<dbReference type="PANTHER" id="PTHR43280:SF28">
    <property type="entry name" value="HTH-TYPE TRANSCRIPTIONAL ACTIVATOR RHAS"/>
    <property type="match status" value="1"/>
</dbReference>
<dbReference type="GO" id="GO:0003700">
    <property type="term" value="F:DNA-binding transcription factor activity"/>
    <property type="evidence" value="ECO:0007669"/>
    <property type="project" value="InterPro"/>
</dbReference>
<reference evidence="6 7" key="1">
    <citation type="submission" date="2016-10" db="EMBL/GenBank/DDBJ databases">
        <authorList>
            <person name="Varghese N."/>
            <person name="Submissions S."/>
        </authorList>
    </citation>
    <scope>NUCLEOTIDE SEQUENCE [LARGE SCALE GENOMIC DNA]</scope>
    <source>
        <strain evidence="6 7">22B</strain>
    </source>
</reference>
<dbReference type="InterPro" id="IPR009057">
    <property type="entry name" value="Homeodomain-like_sf"/>
</dbReference>
<dbReference type="Gene3D" id="2.60.120.10">
    <property type="entry name" value="Jelly Rolls"/>
    <property type="match status" value="1"/>
</dbReference>
<keyword evidence="1" id="KW-0805">Transcription regulation</keyword>
<name>A0A662Z7B6_9GAMM</name>
<evidence type="ECO:0000313" key="6">
    <source>
        <dbReference type="EMBL" id="SFJ86914.1"/>
    </source>
</evidence>
<dbReference type="AlphaFoldDB" id="A0A662Z7B6"/>
<dbReference type="Pfam" id="PF02311">
    <property type="entry name" value="AraC_binding"/>
    <property type="match status" value="1"/>
</dbReference>
<dbReference type="Pfam" id="PF12833">
    <property type="entry name" value="HTH_18"/>
    <property type="match status" value="1"/>
</dbReference>
<evidence type="ECO:0000256" key="2">
    <source>
        <dbReference type="ARBA" id="ARBA00023125"/>
    </source>
</evidence>
<dbReference type="InterPro" id="IPR018060">
    <property type="entry name" value="HTH_AraC"/>
</dbReference>
<dbReference type="Proteomes" id="UP000243374">
    <property type="component" value="Unassembled WGS sequence"/>
</dbReference>
<organism evidence="6 7">
    <name type="scientific">Succinivibrio dextrinosolvens</name>
    <dbReference type="NCBI Taxonomy" id="83771"/>
    <lineage>
        <taxon>Bacteria</taxon>
        <taxon>Pseudomonadati</taxon>
        <taxon>Pseudomonadota</taxon>
        <taxon>Gammaproteobacteria</taxon>
        <taxon>Aeromonadales</taxon>
        <taxon>Succinivibrionaceae</taxon>
        <taxon>Succinivibrio</taxon>
    </lineage>
</organism>
<keyword evidence="4" id="KW-0804">Transcription</keyword>
<evidence type="ECO:0000259" key="5">
    <source>
        <dbReference type="PROSITE" id="PS01124"/>
    </source>
</evidence>
<dbReference type="PANTHER" id="PTHR43280">
    <property type="entry name" value="ARAC-FAMILY TRANSCRIPTIONAL REGULATOR"/>
    <property type="match status" value="1"/>
</dbReference>
<dbReference type="Gene3D" id="1.10.10.60">
    <property type="entry name" value="Homeodomain-like"/>
    <property type="match status" value="2"/>
</dbReference>
<dbReference type="OrthoDB" id="9814125at2"/>
<protein>
    <submittedName>
        <fullName evidence="6">AraC-like ligand binding domain-containing protein</fullName>
    </submittedName>
</protein>
<dbReference type="SUPFAM" id="SSF46689">
    <property type="entry name" value="Homeodomain-like"/>
    <property type="match status" value="2"/>
</dbReference>
<keyword evidence="7" id="KW-1185">Reference proteome</keyword>
<accession>A0A662Z7B6</accession>
<dbReference type="InterPro" id="IPR020449">
    <property type="entry name" value="Tscrpt_reg_AraC-type_HTH"/>
</dbReference>
<dbReference type="EMBL" id="FOSF01000005">
    <property type="protein sequence ID" value="SFJ86914.1"/>
    <property type="molecule type" value="Genomic_DNA"/>
</dbReference>
<keyword evidence="2" id="KW-0238">DNA-binding</keyword>
<dbReference type="PROSITE" id="PS00041">
    <property type="entry name" value="HTH_ARAC_FAMILY_1"/>
    <property type="match status" value="1"/>
</dbReference>
<dbReference type="InterPro" id="IPR018062">
    <property type="entry name" value="HTH_AraC-typ_CS"/>
</dbReference>
<sequence length="296" mass="34641">MNSCSNAIQETILRGSPDCPFEFYHIDKNHPKFAMTFHYHLDFEIIRVLQGTFSLYINERHYDLKPGQYIFIEGGKVHGGKPENDDCIYECVVFDLNLLFDDRTPGHGFLKKLSEHSVVLNEIYSEQTDEEITRAFDNVFEFTNPKQNNATIAYGSLLLAFGKIYNKGLYTSYISQITGNYTKQFGRLPILFRYLYDNFQRDISLDEMAKTLDLSPKYFCRFFKQITGLRPIEYLNNFRLECASMRLATENESINEIAYSCGFKDPCYFAKIFKNFKKMSPSEYRRLNFSQNKLAN</sequence>
<evidence type="ECO:0000256" key="4">
    <source>
        <dbReference type="ARBA" id="ARBA00023163"/>
    </source>
</evidence>
<feature type="domain" description="HTH araC/xylS-type" evidence="5">
    <location>
        <begin position="189"/>
        <end position="287"/>
    </location>
</feature>